<feature type="transmembrane region" description="Helical" evidence="2">
    <location>
        <begin position="112"/>
        <end position="132"/>
    </location>
</feature>
<dbReference type="InterPro" id="IPR019251">
    <property type="entry name" value="DUF2231_TM"/>
</dbReference>
<feature type="transmembrane region" description="Helical" evidence="2">
    <location>
        <begin position="15"/>
        <end position="38"/>
    </location>
</feature>
<name>A0A919IJM8_9ACTN</name>
<sequence>MQNRLSIGGNAVQPLLLMFPLGLFAVAIILDLATLLGAPAIIGTLAYWNLIAGLAGGVLAAVAGALDAGATGQPAAAKGRFLILLLDMGVLIFFAVLVLIRVRGAARVADPGLLLLELLGLTMAAAGSWFGGRLDPNHSPGMRRPESTSADDSAEFSTTRREAT</sequence>
<keyword evidence="2" id="KW-0812">Transmembrane</keyword>
<keyword evidence="2" id="KW-1133">Transmembrane helix</keyword>
<dbReference type="Proteomes" id="UP000619479">
    <property type="component" value="Unassembled WGS sequence"/>
</dbReference>
<proteinExistence type="predicted"/>
<feature type="transmembrane region" description="Helical" evidence="2">
    <location>
        <begin position="45"/>
        <end position="66"/>
    </location>
</feature>
<organism evidence="4 5">
    <name type="scientific">Actinoplanes cyaneus</name>
    <dbReference type="NCBI Taxonomy" id="52696"/>
    <lineage>
        <taxon>Bacteria</taxon>
        <taxon>Bacillati</taxon>
        <taxon>Actinomycetota</taxon>
        <taxon>Actinomycetes</taxon>
        <taxon>Micromonosporales</taxon>
        <taxon>Micromonosporaceae</taxon>
        <taxon>Actinoplanes</taxon>
    </lineage>
</organism>
<protein>
    <recommendedName>
        <fullName evidence="3">DUF2231 domain-containing protein</fullName>
    </recommendedName>
</protein>
<feature type="compositionally biased region" description="Polar residues" evidence="1">
    <location>
        <begin position="147"/>
        <end position="157"/>
    </location>
</feature>
<dbReference type="AlphaFoldDB" id="A0A919IJM8"/>
<keyword evidence="5" id="KW-1185">Reference proteome</keyword>
<dbReference type="RefSeq" id="WP_203744813.1">
    <property type="nucleotide sequence ID" value="NZ_BAAAUC010000004.1"/>
</dbReference>
<evidence type="ECO:0000259" key="3">
    <source>
        <dbReference type="Pfam" id="PF09990"/>
    </source>
</evidence>
<comment type="caution">
    <text evidence="4">The sequence shown here is derived from an EMBL/GenBank/DDBJ whole genome shotgun (WGS) entry which is preliminary data.</text>
</comment>
<feature type="domain" description="DUF2231" evidence="3">
    <location>
        <begin position="12"/>
        <end position="139"/>
    </location>
</feature>
<feature type="region of interest" description="Disordered" evidence="1">
    <location>
        <begin position="136"/>
        <end position="164"/>
    </location>
</feature>
<evidence type="ECO:0000256" key="1">
    <source>
        <dbReference type="SAM" id="MobiDB-lite"/>
    </source>
</evidence>
<reference evidence="4" key="1">
    <citation type="submission" date="2021-01" db="EMBL/GenBank/DDBJ databases">
        <title>Whole genome shotgun sequence of Actinoplanes cyaneus NBRC 14990.</title>
        <authorList>
            <person name="Komaki H."/>
            <person name="Tamura T."/>
        </authorList>
    </citation>
    <scope>NUCLEOTIDE SEQUENCE</scope>
    <source>
        <strain evidence="4">NBRC 14990</strain>
    </source>
</reference>
<accession>A0A919IJM8</accession>
<dbReference type="Pfam" id="PF09990">
    <property type="entry name" value="DUF2231"/>
    <property type="match status" value="1"/>
</dbReference>
<feature type="transmembrane region" description="Helical" evidence="2">
    <location>
        <begin position="81"/>
        <end position="100"/>
    </location>
</feature>
<keyword evidence="2" id="KW-0472">Membrane</keyword>
<evidence type="ECO:0000313" key="4">
    <source>
        <dbReference type="EMBL" id="GID67275.1"/>
    </source>
</evidence>
<dbReference type="EMBL" id="BOMH01000038">
    <property type="protein sequence ID" value="GID67275.1"/>
    <property type="molecule type" value="Genomic_DNA"/>
</dbReference>
<gene>
    <name evidence="4" type="ORF">Acy02nite_51560</name>
</gene>
<evidence type="ECO:0000313" key="5">
    <source>
        <dbReference type="Proteomes" id="UP000619479"/>
    </source>
</evidence>
<evidence type="ECO:0000256" key="2">
    <source>
        <dbReference type="SAM" id="Phobius"/>
    </source>
</evidence>